<dbReference type="EMBL" id="BMCS01000001">
    <property type="protein sequence ID" value="GGF19050.1"/>
    <property type="molecule type" value="Genomic_DNA"/>
</dbReference>
<comment type="caution">
    <text evidence="2">The sequence shown here is derived from an EMBL/GenBank/DDBJ whole genome shotgun (WGS) entry which is preliminary data.</text>
</comment>
<evidence type="ECO:0000313" key="3">
    <source>
        <dbReference type="Proteomes" id="UP000632454"/>
    </source>
</evidence>
<evidence type="ECO:0008006" key="4">
    <source>
        <dbReference type="Google" id="ProtNLM"/>
    </source>
</evidence>
<organism evidence="2 3">
    <name type="scientific">Williamsia phyllosphaerae</name>
    <dbReference type="NCBI Taxonomy" id="885042"/>
    <lineage>
        <taxon>Bacteria</taxon>
        <taxon>Bacillati</taxon>
        <taxon>Actinomycetota</taxon>
        <taxon>Actinomycetes</taxon>
        <taxon>Mycobacteriales</taxon>
        <taxon>Nocardiaceae</taxon>
        <taxon>Williamsia</taxon>
    </lineage>
</organism>
<gene>
    <name evidence="2" type="ORF">GCM10007298_13900</name>
</gene>
<keyword evidence="1" id="KW-0472">Membrane</keyword>
<proteinExistence type="predicted"/>
<dbReference type="RefSeq" id="WP_188488152.1">
    <property type="nucleotide sequence ID" value="NZ_BMCS01000001.1"/>
</dbReference>
<name>A0ABQ1UKF2_9NOCA</name>
<sequence length="85" mass="9488">MGFSKCARTRGCNMFPHYMEVAGWLALAAVVLAWVAMATYVTIDLMTRSTAPTGTRWRAVAVIWLLPVVGVIAYLVATRRSRRRT</sequence>
<dbReference type="Proteomes" id="UP000632454">
    <property type="component" value="Unassembled WGS sequence"/>
</dbReference>
<keyword evidence="1" id="KW-0812">Transmembrane</keyword>
<reference evidence="3" key="1">
    <citation type="journal article" date="2019" name="Int. J. Syst. Evol. Microbiol.">
        <title>The Global Catalogue of Microorganisms (GCM) 10K type strain sequencing project: providing services to taxonomists for standard genome sequencing and annotation.</title>
        <authorList>
            <consortium name="The Broad Institute Genomics Platform"/>
            <consortium name="The Broad Institute Genome Sequencing Center for Infectious Disease"/>
            <person name="Wu L."/>
            <person name="Ma J."/>
        </authorList>
    </citation>
    <scope>NUCLEOTIDE SEQUENCE [LARGE SCALE GENOMIC DNA]</scope>
    <source>
        <strain evidence="3">CCM 7855</strain>
    </source>
</reference>
<protein>
    <recommendedName>
        <fullName evidence="4">Cardiolipin synthase N-terminal domain-containing protein</fullName>
    </recommendedName>
</protein>
<feature type="transmembrane region" description="Helical" evidence="1">
    <location>
        <begin position="21"/>
        <end position="43"/>
    </location>
</feature>
<accession>A0ABQ1UKF2</accession>
<evidence type="ECO:0000313" key="2">
    <source>
        <dbReference type="EMBL" id="GGF19050.1"/>
    </source>
</evidence>
<keyword evidence="1" id="KW-1133">Transmembrane helix</keyword>
<evidence type="ECO:0000256" key="1">
    <source>
        <dbReference type="SAM" id="Phobius"/>
    </source>
</evidence>
<feature type="transmembrane region" description="Helical" evidence="1">
    <location>
        <begin position="55"/>
        <end position="77"/>
    </location>
</feature>
<keyword evidence="3" id="KW-1185">Reference proteome</keyword>